<evidence type="ECO:0000259" key="1">
    <source>
        <dbReference type="Pfam" id="PF01243"/>
    </source>
</evidence>
<dbReference type="OrthoDB" id="9792542at2"/>
<dbReference type="SUPFAM" id="SSF50475">
    <property type="entry name" value="FMN-binding split barrel"/>
    <property type="match status" value="1"/>
</dbReference>
<name>E3CYH1_9BACT</name>
<dbReference type="STRING" id="584708.Apau_2142"/>
<dbReference type="AlphaFoldDB" id="E3CYH1"/>
<reference evidence="2 3" key="1">
    <citation type="journal article" date="2010" name="Stand. Genomic Sci.">
        <title>Non-contiguous finished genome sequence of Aminomonas paucivorans type strain (GLU-3).</title>
        <authorList>
            <person name="Pitluck S."/>
            <person name="Yasawong M."/>
            <person name="Held B."/>
            <person name="Lapidus A."/>
            <person name="Nolan M."/>
            <person name="Copeland A."/>
            <person name="Lucas S."/>
            <person name="Del Rio T.G."/>
            <person name="Tice H."/>
            <person name="Cheng J.F."/>
            <person name="Chertkov O."/>
            <person name="Goodwin L."/>
            <person name="Tapia R."/>
            <person name="Han C."/>
            <person name="Liolios K."/>
            <person name="Ivanova N."/>
            <person name="Mavromatis K."/>
            <person name="Ovchinnikova G."/>
            <person name="Pati A."/>
            <person name="Chen A."/>
            <person name="Palaniappan K."/>
            <person name="Land M."/>
            <person name="Hauser L."/>
            <person name="Chang Y.J."/>
            <person name="Jeffries C.D."/>
            <person name="Pukall R."/>
            <person name="Spring S."/>
            <person name="Rohde M."/>
            <person name="Sikorski J."/>
            <person name="Goker M."/>
            <person name="Woyke T."/>
            <person name="Bristow J."/>
            <person name="Eisen J.A."/>
            <person name="Markowitz V."/>
            <person name="Hugenholtz P."/>
            <person name="Kyrpides N.C."/>
            <person name="Klenk H.P."/>
        </authorList>
    </citation>
    <scope>NUCLEOTIDE SEQUENCE [LARGE SCALE GENOMIC DNA]</scope>
    <source>
        <strain evidence="2 3">DSM 12260</strain>
    </source>
</reference>
<sequence>MEGVREVFEFLGKNRFGFLATQEPEGARVRPFMFQFEDGGCPLFCTANFKDVFRQLQEDPRCEVAFCSPDWSVTLRVRGRAVFFPGEEQKTRILEENPSLKEMYGSPDNSIFEVFRLEDWEARFWDFSGTTRVVRP</sequence>
<protein>
    <submittedName>
        <fullName evidence="2">Pyridoxamine 5'-phosphate oxidase-related FMN-binding</fullName>
    </submittedName>
</protein>
<keyword evidence="3" id="KW-1185">Reference proteome</keyword>
<dbReference type="eggNOG" id="COG5015">
    <property type="taxonomic scope" value="Bacteria"/>
</dbReference>
<dbReference type="Proteomes" id="UP000005096">
    <property type="component" value="Chromosome"/>
</dbReference>
<evidence type="ECO:0000313" key="3">
    <source>
        <dbReference type="Proteomes" id="UP000005096"/>
    </source>
</evidence>
<evidence type="ECO:0000313" key="2">
    <source>
        <dbReference type="EMBL" id="EFQ24553.1"/>
    </source>
</evidence>
<dbReference type="EMBL" id="CM001022">
    <property type="protein sequence ID" value="EFQ24553.1"/>
    <property type="molecule type" value="Genomic_DNA"/>
</dbReference>
<dbReference type="Pfam" id="PF01243">
    <property type="entry name" value="PNPOx_N"/>
    <property type="match status" value="1"/>
</dbReference>
<dbReference type="PaxDb" id="584708-Apau_2142"/>
<dbReference type="RefSeq" id="WP_006301794.1">
    <property type="nucleotide sequence ID" value="NZ_CM001022.1"/>
</dbReference>
<dbReference type="InterPro" id="IPR052917">
    <property type="entry name" value="Stress-Dev_Protein"/>
</dbReference>
<dbReference type="HOGENOM" id="CLU_137964_2_0_0"/>
<organism evidence="2 3">
    <name type="scientific">Aminomonas paucivorans DSM 12260</name>
    <dbReference type="NCBI Taxonomy" id="584708"/>
    <lineage>
        <taxon>Bacteria</taxon>
        <taxon>Thermotogati</taxon>
        <taxon>Synergistota</taxon>
        <taxon>Synergistia</taxon>
        <taxon>Synergistales</taxon>
        <taxon>Synergistaceae</taxon>
        <taxon>Aminomonas</taxon>
    </lineage>
</organism>
<dbReference type="InterPro" id="IPR012349">
    <property type="entry name" value="Split_barrel_FMN-bd"/>
</dbReference>
<proteinExistence type="predicted"/>
<dbReference type="PANTHER" id="PTHR34818:SF1">
    <property type="entry name" value="PROTEIN BLI-3"/>
    <property type="match status" value="1"/>
</dbReference>
<dbReference type="PANTHER" id="PTHR34818">
    <property type="entry name" value="PROTEIN BLI-3"/>
    <property type="match status" value="1"/>
</dbReference>
<gene>
    <name evidence="2" type="ORF">Apau_2142</name>
</gene>
<dbReference type="InterPro" id="IPR011576">
    <property type="entry name" value="Pyridox_Oxase_N"/>
</dbReference>
<dbReference type="Gene3D" id="2.30.110.10">
    <property type="entry name" value="Electron Transport, Fmn-binding Protein, Chain A"/>
    <property type="match status" value="1"/>
</dbReference>
<feature type="domain" description="Pyridoxamine 5'-phosphate oxidase N-terminal" evidence="1">
    <location>
        <begin position="6"/>
        <end position="106"/>
    </location>
</feature>
<accession>E3CYH1</accession>